<dbReference type="SUPFAM" id="SSF56349">
    <property type="entry name" value="DNA breaking-rejoining enzymes"/>
    <property type="match status" value="1"/>
</dbReference>
<keyword evidence="2" id="KW-0233">DNA recombination</keyword>
<dbReference type="RefSeq" id="WP_386755264.1">
    <property type="nucleotide sequence ID" value="NZ_JBHSNM010000003.1"/>
</dbReference>
<dbReference type="PANTHER" id="PTHR30349:SF64">
    <property type="entry name" value="PROPHAGE INTEGRASE INTD-RELATED"/>
    <property type="match status" value="1"/>
</dbReference>
<dbReference type="InterPro" id="IPR002104">
    <property type="entry name" value="Integrase_catalytic"/>
</dbReference>
<evidence type="ECO:0000256" key="3">
    <source>
        <dbReference type="SAM" id="MobiDB-lite"/>
    </source>
</evidence>
<protein>
    <submittedName>
        <fullName evidence="5">Tyrosine-type recombinase/integrase</fullName>
    </submittedName>
</protein>
<gene>
    <name evidence="5" type="ORF">ACFPN1_12030</name>
</gene>
<evidence type="ECO:0000313" key="5">
    <source>
        <dbReference type="EMBL" id="MFC5570789.1"/>
    </source>
</evidence>
<evidence type="ECO:0000256" key="1">
    <source>
        <dbReference type="ARBA" id="ARBA00022908"/>
    </source>
</evidence>
<proteinExistence type="predicted"/>
<dbReference type="PANTHER" id="PTHR30349">
    <property type="entry name" value="PHAGE INTEGRASE-RELATED"/>
    <property type="match status" value="1"/>
</dbReference>
<dbReference type="Proteomes" id="UP001596036">
    <property type="component" value="Unassembled WGS sequence"/>
</dbReference>
<evidence type="ECO:0000259" key="4">
    <source>
        <dbReference type="PROSITE" id="PS51898"/>
    </source>
</evidence>
<accession>A0ABW0SP85</accession>
<sequence length="213" mass="23577">MGVGPSLSSRQERSQGRHLTIHSSRSRFAARLHPVSPSSKRILVRDGKGRKDRLTILPDRLVAPLQRHLVKVKELHVKDLASGYGASVMPRAYAKRMPHASKEFIWQFVFPSNALFHDKSTGLSGRWHVHKSTLQKAVKRASKAADIRKRVSVHALRHSFATHLLQGGCDVRRIQALLGHTHINTTMVYAHIVDGLQLAVISPLDSHGGLGGS</sequence>
<dbReference type="InterPro" id="IPR013762">
    <property type="entry name" value="Integrase-like_cat_sf"/>
</dbReference>
<keyword evidence="1" id="KW-0229">DNA integration</keyword>
<evidence type="ECO:0000313" key="6">
    <source>
        <dbReference type="Proteomes" id="UP001596036"/>
    </source>
</evidence>
<evidence type="ECO:0000256" key="2">
    <source>
        <dbReference type="ARBA" id="ARBA00023172"/>
    </source>
</evidence>
<dbReference type="Gene3D" id="1.10.443.10">
    <property type="entry name" value="Intergrase catalytic core"/>
    <property type="match status" value="1"/>
</dbReference>
<keyword evidence="6" id="KW-1185">Reference proteome</keyword>
<name>A0ABW0SP85_9GAMM</name>
<dbReference type="PROSITE" id="PS51898">
    <property type="entry name" value="TYR_RECOMBINASE"/>
    <property type="match status" value="1"/>
</dbReference>
<feature type="domain" description="Tyr recombinase" evidence="4">
    <location>
        <begin position="1"/>
        <end position="203"/>
    </location>
</feature>
<organism evidence="5 6">
    <name type="scientific">Lysobacter yangpyeongensis</name>
    <dbReference type="NCBI Taxonomy" id="346182"/>
    <lineage>
        <taxon>Bacteria</taxon>
        <taxon>Pseudomonadati</taxon>
        <taxon>Pseudomonadota</taxon>
        <taxon>Gammaproteobacteria</taxon>
        <taxon>Lysobacterales</taxon>
        <taxon>Lysobacteraceae</taxon>
        <taxon>Lysobacter</taxon>
    </lineage>
</organism>
<dbReference type="EMBL" id="JBHSNM010000003">
    <property type="protein sequence ID" value="MFC5570789.1"/>
    <property type="molecule type" value="Genomic_DNA"/>
</dbReference>
<dbReference type="InterPro" id="IPR050090">
    <property type="entry name" value="Tyrosine_recombinase_XerCD"/>
</dbReference>
<comment type="caution">
    <text evidence="5">The sequence shown here is derived from an EMBL/GenBank/DDBJ whole genome shotgun (WGS) entry which is preliminary data.</text>
</comment>
<reference evidence="6" key="1">
    <citation type="journal article" date="2019" name="Int. J. Syst. Evol. Microbiol.">
        <title>The Global Catalogue of Microorganisms (GCM) 10K type strain sequencing project: providing services to taxonomists for standard genome sequencing and annotation.</title>
        <authorList>
            <consortium name="The Broad Institute Genomics Platform"/>
            <consortium name="The Broad Institute Genome Sequencing Center for Infectious Disease"/>
            <person name="Wu L."/>
            <person name="Ma J."/>
        </authorList>
    </citation>
    <scope>NUCLEOTIDE SEQUENCE [LARGE SCALE GENOMIC DNA]</scope>
    <source>
        <strain evidence="6">KACC 11407</strain>
    </source>
</reference>
<dbReference type="InterPro" id="IPR011010">
    <property type="entry name" value="DNA_brk_join_enz"/>
</dbReference>
<feature type="region of interest" description="Disordered" evidence="3">
    <location>
        <begin position="1"/>
        <end position="23"/>
    </location>
</feature>
<dbReference type="Pfam" id="PF00589">
    <property type="entry name" value="Phage_integrase"/>
    <property type="match status" value="1"/>
</dbReference>